<feature type="transmembrane region" description="Helical" evidence="2">
    <location>
        <begin position="727"/>
        <end position="748"/>
    </location>
</feature>
<keyword evidence="5" id="KW-1185">Reference proteome</keyword>
<comment type="caution">
    <text evidence="4">The sequence shown here is derived from an EMBL/GenBank/DDBJ whole genome shotgun (WGS) entry which is preliminary data.</text>
</comment>
<accession>A0A511YZ22</accession>
<feature type="signal peptide" evidence="3">
    <location>
        <begin position="1"/>
        <end position="35"/>
    </location>
</feature>
<gene>
    <name evidence="4" type="ORF">AFE02nite_21760</name>
</gene>
<dbReference type="AlphaFoldDB" id="A0A511YZ22"/>
<keyword evidence="2" id="KW-0472">Membrane</keyword>
<reference evidence="4 5" key="1">
    <citation type="submission" date="2019-07" db="EMBL/GenBank/DDBJ databases">
        <title>Whole genome shotgun sequence of Actinotalea fermentans NBRC 105374.</title>
        <authorList>
            <person name="Hosoyama A."/>
            <person name="Uohara A."/>
            <person name="Ohji S."/>
            <person name="Ichikawa N."/>
        </authorList>
    </citation>
    <scope>NUCLEOTIDE SEQUENCE [LARGE SCALE GENOMIC DNA]</scope>
    <source>
        <strain evidence="4 5">NBRC 105374</strain>
    </source>
</reference>
<feature type="transmembrane region" description="Helical" evidence="2">
    <location>
        <begin position="464"/>
        <end position="484"/>
    </location>
</feature>
<feature type="transmembrane region" description="Helical" evidence="2">
    <location>
        <begin position="433"/>
        <end position="452"/>
    </location>
</feature>
<keyword evidence="2" id="KW-0812">Transmembrane</keyword>
<evidence type="ECO:0000256" key="3">
    <source>
        <dbReference type="SAM" id="SignalP"/>
    </source>
</evidence>
<organism evidence="4 5">
    <name type="scientific">Actinotalea fermentans</name>
    <dbReference type="NCBI Taxonomy" id="43671"/>
    <lineage>
        <taxon>Bacteria</taxon>
        <taxon>Bacillati</taxon>
        <taxon>Actinomycetota</taxon>
        <taxon>Actinomycetes</taxon>
        <taxon>Micrococcales</taxon>
        <taxon>Cellulomonadaceae</taxon>
        <taxon>Actinotalea</taxon>
    </lineage>
</organism>
<keyword evidence="3" id="KW-0732">Signal</keyword>
<dbReference type="InterPro" id="IPR017850">
    <property type="entry name" value="Alkaline_phosphatase_core_sf"/>
</dbReference>
<name>A0A511YZ22_9CELL</name>
<evidence type="ECO:0000313" key="4">
    <source>
        <dbReference type="EMBL" id="GEN80442.1"/>
    </source>
</evidence>
<feature type="transmembrane region" description="Helical" evidence="2">
    <location>
        <begin position="565"/>
        <end position="584"/>
    </location>
</feature>
<keyword evidence="2" id="KW-1133">Transmembrane helix</keyword>
<feature type="transmembrane region" description="Helical" evidence="2">
    <location>
        <begin position="537"/>
        <end position="558"/>
    </location>
</feature>
<dbReference type="SUPFAM" id="SSF53649">
    <property type="entry name" value="Alkaline phosphatase-like"/>
    <property type="match status" value="1"/>
</dbReference>
<feature type="transmembrane region" description="Helical" evidence="2">
    <location>
        <begin position="590"/>
        <end position="609"/>
    </location>
</feature>
<feature type="region of interest" description="Disordered" evidence="1">
    <location>
        <begin position="227"/>
        <end position="257"/>
    </location>
</feature>
<sequence length="794" mass="80883">MPPSRPLARRLRRVTRAAAAVVLAGMAALGVTASAAAGAVGAAADDDAAARPAAPVVLVGVTGLRWDDVQTLSTPALWDMSRSATLGLVAARSVSSTACPADGWLAVGAGARLADLDVPDRTCRTLRDPGESGEVPGWADYRAAAAEQPYGARPGLLGDAITAGGVTATAIGPGAALALADADGLPAGTAQPRPVLPRDLGVAVREALQTSALVIVDAGAIRDAGNATRSRAATTPGDTDGDAADLPGDEPSHDPSGLDIFVEPTRAEQVRLVDERVEAVLRATRASDATVLVVSIADSGRARLQLAAATGPAPDGGTYAGGLLTSGSTRQDGLVQTTDVTSTLLELLGLPQPAAASGAPIVRTGGPATATERVALVQDIAVEARQVTRLASSYLTRLVMAEAVLFVAAALLLGRRAARGRADRAPLRPALRVLAVVSLALGSAPVASYLAGVVPWWRASSPTWAFWWAVLAWMAVITAAALAGPWRRNLLGPAGVVAGVTVAVLLVDTMLGSPLFIDAPMGSHRIQAARFYGMGNQAFALVAAAGILAATAVAQPLVSRGRRTLATWLVVAIGLVVTVVDGAPGLGSDFGGPPGIILGFAVLATVVSGRRVRWKPLLLVALVAGAVVVGFAWLDWLRPAADRTHLGRFFATVMDGQLWQVVSRKVAVQLRVLTYWRYLVLALGGTIVTVLVLLGPFPWRRRARRAEGDAVGALADGDGPLSGLGRAVPLLGAGIAGVAVALGIGFLINDSGIVVPATGLAVVVPCLVAAAAQLRLAEARAGVSPRPEPDETPA</sequence>
<protein>
    <recommendedName>
        <fullName evidence="6">Alkaline phosphatase family protein</fullName>
    </recommendedName>
</protein>
<evidence type="ECO:0000256" key="2">
    <source>
        <dbReference type="SAM" id="Phobius"/>
    </source>
</evidence>
<dbReference type="Gene3D" id="3.40.720.10">
    <property type="entry name" value="Alkaline Phosphatase, subunit A"/>
    <property type="match status" value="1"/>
</dbReference>
<feature type="transmembrane region" description="Helical" evidence="2">
    <location>
        <begin position="675"/>
        <end position="695"/>
    </location>
</feature>
<feature type="chain" id="PRO_5039435675" description="Alkaline phosphatase family protein" evidence="3">
    <location>
        <begin position="36"/>
        <end position="794"/>
    </location>
</feature>
<dbReference type="Proteomes" id="UP000321484">
    <property type="component" value="Unassembled WGS sequence"/>
</dbReference>
<dbReference type="RefSeq" id="WP_146819634.1">
    <property type="nucleotide sequence ID" value="NZ_BJYK01000007.1"/>
</dbReference>
<evidence type="ECO:0000256" key="1">
    <source>
        <dbReference type="SAM" id="MobiDB-lite"/>
    </source>
</evidence>
<feature type="transmembrane region" description="Helical" evidence="2">
    <location>
        <begin position="394"/>
        <end position="413"/>
    </location>
</feature>
<evidence type="ECO:0008006" key="6">
    <source>
        <dbReference type="Google" id="ProtNLM"/>
    </source>
</evidence>
<feature type="transmembrane region" description="Helical" evidence="2">
    <location>
        <begin position="496"/>
        <end position="517"/>
    </location>
</feature>
<evidence type="ECO:0000313" key="5">
    <source>
        <dbReference type="Proteomes" id="UP000321484"/>
    </source>
</evidence>
<feature type="transmembrane region" description="Helical" evidence="2">
    <location>
        <begin position="616"/>
        <end position="634"/>
    </location>
</feature>
<dbReference type="EMBL" id="BJYK01000007">
    <property type="protein sequence ID" value="GEN80442.1"/>
    <property type="molecule type" value="Genomic_DNA"/>
</dbReference>
<proteinExistence type="predicted"/>
<feature type="transmembrane region" description="Helical" evidence="2">
    <location>
        <begin position="754"/>
        <end position="776"/>
    </location>
</feature>
<dbReference type="OrthoDB" id="3264110at2"/>